<feature type="compositionally biased region" description="Low complexity" evidence="1">
    <location>
        <begin position="89"/>
        <end position="101"/>
    </location>
</feature>
<protein>
    <submittedName>
        <fullName evidence="2">Dehydrogenases with different specificities</fullName>
    </submittedName>
</protein>
<evidence type="ECO:0000313" key="2">
    <source>
        <dbReference type="EMBL" id="BAQ43641.1"/>
    </source>
</evidence>
<dbReference type="KEGG" id="maqu:Maq22A_c00665"/>
<proteinExistence type="predicted"/>
<gene>
    <name evidence="2" type="primary">fabG</name>
    <name evidence="2" type="ORF">Maq22A_c00665</name>
</gene>
<feature type="region of interest" description="Disordered" evidence="1">
    <location>
        <begin position="46"/>
        <end position="111"/>
    </location>
</feature>
<feature type="compositionally biased region" description="Basic and acidic residues" evidence="1">
    <location>
        <begin position="55"/>
        <end position="69"/>
    </location>
</feature>
<sequence>MRPLVRAERRHPPPGMVAAVERVEEHRIDMGLGAGPLAVGQGEAVARIDLDEDPPVDRSKRLRETREAGEPGPAQGRPVQGAERERRAGPGAPGEVAPGPERAVRGEQREGVVPAGVAEEVVVGQGPLGEVARAPGQDLRLAARRGVVPREHARPDTRPRHRCLLFRLSPKLHRVGRAAILSTV</sequence>
<dbReference type="STRING" id="270351.Maq22A_c00665"/>
<reference evidence="3" key="2">
    <citation type="submission" date="2015-01" db="EMBL/GenBank/DDBJ databases">
        <title>Complete genome sequence of Methylobacterium aquaticum strain 22A.</title>
        <authorList>
            <person name="Tani A."/>
            <person name="Ogura Y."/>
            <person name="Hayashi T."/>
        </authorList>
    </citation>
    <scope>NUCLEOTIDE SEQUENCE [LARGE SCALE GENOMIC DNA]</scope>
    <source>
        <strain evidence="3">MA-22A</strain>
    </source>
</reference>
<dbReference type="EMBL" id="AP014704">
    <property type="protein sequence ID" value="BAQ43641.1"/>
    <property type="molecule type" value="Genomic_DNA"/>
</dbReference>
<organism evidence="2 3">
    <name type="scientific">Methylobacterium aquaticum</name>
    <dbReference type="NCBI Taxonomy" id="270351"/>
    <lineage>
        <taxon>Bacteria</taxon>
        <taxon>Pseudomonadati</taxon>
        <taxon>Pseudomonadota</taxon>
        <taxon>Alphaproteobacteria</taxon>
        <taxon>Hyphomicrobiales</taxon>
        <taxon>Methylobacteriaceae</taxon>
        <taxon>Methylobacterium</taxon>
    </lineage>
</organism>
<dbReference type="Proteomes" id="UP000061432">
    <property type="component" value="Chromosome"/>
</dbReference>
<name>A0A0C6EUF5_9HYPH</name>
<accession>A0A0C6EUF5</accession>
<evidence type="ECO:0000313" key="3">
    <source>
        <dbReference type="Proteomes" id="UP000061432"/>
    </source>
</evidence>
<evidence type="ECO:0000256" key="1">
    <source>
        <dbReference type="SAM" id="MobiDB-lite"/>
    </source>
</evidence>
<reference evidence="2 3" key="1">
    <citation type="journal article" date="2015" name="Genome Announc.">
        <title>Complete Genome Sequence of Methylobacterium aquaticum Strain 22A, Isolated from Racomitrium japonicum Moss.</title>
        <authorList>
            <person name="Tani A."/>
            <person name="Ogura Y."/>
            <person name="Hayashi T."/>
            <person name="Kimbara K."/>
        </authorList>
    </citation>
    <scope>NUCLEOTIDE SEQUENCE [LARGE SCALE GENOMIC DNA]</scope>
    <source>
        <strain evidence="2 3">MA-22A</strain>
    </source>
</reference>
<dbReference type="AlphaFoldDB" id="A0A0C6EUF5"/>